<name>A0A9X2INT9_9BACI</name>
<dbReference type="SUPFAM" id="SSF55961">
    <property type="entry name" value="Bet v1-like"/>
    <property type="match status" value="1"/>
</dbReference>
<dbReference type="Proteomes" id="UP001139179">
    <property type="component" value="Unassembled WGS sequence"/>
</dbReference>
<evidence type="ECO:0000313" key="3">
    <source>
        <dbReference type="EMBL" id="MCM3714126.1"/>
    </source>
</evidence>
<protein>
    <submittedName>
        <fullName evidence="3">SRPBCC domain-containing protein</fullName>
    </submittedName>
</protein>
<organism evidence="3 4">
    <name type="scientific">Halalkalibacter oceani</name>
    <dbReference type="NCBI Taxonomy" id="1653776"/>
    <lineage>
        <taxon>Bacteria</taxon>
        <taxon>Bacillati</taxon>
        <taxon>Bacillota</taxon>
        <taxon>Bacilli</taxon>
        <taxon>Bacillales</taxon>
        <taxon>Bacillaceae</taxon>
        <taxon>Halalkalibacter</taxon>
    </lineage>
</organism>
<dbReference type="EMBL" id="JAMBOL010000005">
    <property type="protein sequence ID" value="MCM3714126.1"/>
    <property type="molecule type" value="Genomic_DNA"/>
</dbReference>
<dbReference type="InterPro" id="IPR023393">
    <property type="entry name" value="START-like_dom_sf"/>
</dbReference>
<evidence type="ECO:0000259" key="2">
    <source>
        <dbReference type="Pfam" id="PF08327"/>
    </source>
</evidence>
<feature type="domain" description="Activator of Hsp90 ATPase homologue 1/2-like C-terminal" evidence="2">
    <location>
        <begin position="12"/>
        <end position="129"/>
    </location>
</feature>
<evidence type="ECO:0000256" key="1">
    <source>
        <dbReference type="ARBA" id="ARBA00006817"/>
    </source>
</evidence>
<gene>
    <name evidence="3" type="ORF">M3202_08505</name>
</gene>
<dbReference type="Pfam" id="PF08327">
    <property type="entry name" value="AHSA1"/>
    <property type="match status" value="1"/>
</dbReference>
<dbReference type="RefSeq" id="WP_251222913.1">
    <property type="nucleotide sequence ID" value="NZ_JAMBOL010000005.1"/>
</dbReference>
<dbReference type="CDD" id="cd07814">
    <property type="entry name" value="SRPBCC_CalC_Aha1-like"/>
    <property type="match status" value="1"/>
</dbReference>
<dbReference type="Gene3D" id="3.30.530.20">
    <property type="match status" value="1"/>
</dbReference>
<accession>A0A9X2INT9</accession>
<reference evidence="3" key="1">
    <citation type="submission" date="2022-05" db="EMBL/GenBank/DDBJ databases">
        <title>Comparative Genomics of Spacecraft Associated Microbes.</title>
        <authorList>
            <person name="Tran M.T."/>
            <person name="Wright A."/>
            <person name="Seuylemezian A."/>
            <person name="Eisen J."/>
            <person name="Coil D."/>
        </authorList>
    </citation>
    <scope>NUCLEOTIDE SEQUENCE</scope>
    <source>
        <strain evidence="3">214.1.1</strain>
    </source>
</reference>
<comment type="similarity">
    <text evidence="1">Belongs to the AHA1 family.</text>
</comment>
<comment type="caution">
    <text evidence="3">The sequence shown here is derived from an EMBL/GenBank/DDBJ whole genome shotgun (WGS) entry which is preliminary data.</text>
</comment>
<evidence type="ECO:0000313" key="4">
    <source>
        <dbReference type="Proteomes" id="UP001139179"/>
    </source>
</evidence>
<proteinExistence type="inferred from homology"/>
<keyword evidence="4" id="KW-1185">Reference proteome</keyword>
<dbReference type="InterPro" id="IPR013538">
    <property type="entry name" value="ASHA1/2-like_C"/>
</dbReference>
<sequence length="142" mass="16500">MANIEQLQMIHAPAAQVYQALTSAEGLAEVWTRELLVQEYIGAVNVFQFGKKDITKMEVVELVPNQKVVWLCVDSDPEWIGTTVTFELEEKQNQTVVTLCHANWQEVTNFYRFCNYNWAIFLYSLTRYCEEGEGMPYQARTF</sequence>
<dbReference type="AlphaFoldDB" id="A0A9X2INT9"/>